<protein>
    <submittedName>
        <fullName evidence="9">L-arabinose transport system permease protein AraP</fullName>
    </submittedName>
    <submittedName>
        <fullName evidence="10">Sugar ABC transporter permease</fullName>
    </submittedName>
</protein>
<name>A0A4P6LWK6_9FIRM</name>
<evidence type="ECO:0000256" key="3">
    <source>
        <dbReference type="ARBA" id="ARBA00022475"/>
    </source>
</evidence>
<organism evidence="9 11">
    <name type="scientific">Blautia producta</name>
    <dbReference type="NCBI Taxonomy" id="33035"/>
    <lineage>
        <taxon>Bacteria</taxon>
        <taxon>Bacillati</taxon>
        <taxon>Bacillota</taxon>
        <taxon>Clostridia</taxon>
        <taxon>Lachnospirales</taxon>
        <taxon>Lachnospiraceae</taxon>
        <taxon>Blautia</taxon>
    </lineage>
</organism>
<comment type="similarity">
    <text evidence="7">Belongs to the binding-protein-dependent transport system permease family.</text>
</comment>
<dbReference type="PANTHER" id="PTHR30193">
    <property type="entry name" value="ABC TRANSPORTER PERMEASE PROTEIN"/>
    <property type="match status" value="1"/>
</dbReference>
<dbReference type="InterPro" id="IPR035906">
    <property type="entry name" value="MetI-like_sf"/>
</dbReference>
<keyword evidence="5 7" id="KW-1133">Transmembrane helix</keyword>
<sequence length="294" mass="33086">MERIRRNKKAVLCFLLPGFLLYTVLLMVPIGGSLVMSFFKWNGIKNVPMVFVGFSNFKAVITDAMFWHSIKNIMWFMVLTLCTQLPIGLLLAVMLSERFRGYRLFKFAYFVPQVLSTTVIGLLWYFILMPTGVLNTMLQGIGLDSLVKSWLVDKNTAMTTIILVNAWCGIGFHMTVSYAAISGIPDDVVEAAKLDGAVGIKKVFHIIIPMIWESIISSIVVIVTAVLKTFDLVYVMTEGGPNGLTDVPSTLLYKEAFRYNDFGKASVIGVYIFILSIIFTVISLRITKRERLEY</sequence>
<dbReference type="EMBL" id="CP039126">
    <property type="protein sequence ID" value="QMW79847.1"/>
    <property type="molecule type" value="Genomic_DNA"/>
</dbReference>
<dbReference type="Proteomes" id="UP000515789">
    <property type="component" value="Chromosome"/>
</dbReference>
<evidence type="ECO:0000313" key="10">
    <source>
        <dbReference type="EMBL" id="QMW79847.1"/>
    </source>
</evidence>
<feature type="transmembrane region" description="Helical" evidence="7">
    <location>
        <begin position="203"/>
        <end position="227"/>
    </location>
</feature>
<dbReference type="SUPFAM" id="SSF161098">
    <property type="entry name" value="MetI-like"/>
    <property type="match status" value="1"/>
</dbReference>
<reference evidence="10 12" key="2">
    <citation type="submission" date="2019-04" db="EMBL/GenBank/DDBJ databases">
        <authorList>
            <person name="Schori C."/>
            <person name="Ahrens C."/>
        </authorList>
    </citation>
    <scope>NUCLEOTIDE SEQUENCE [LARGE SCALE GENOMIC DNA]</scope>
    <source>
        <strain evidence="10 12">DSM 2950</strain>
    </source>
</reference>
<dbReference type="Proteomes" id="UP000289794">
    <property type="component" value="Chromosome"/>
</dbReference>
<feature type="transmembrane region" description="Helical" evidence="7">
    <location>
        <begin position="107"/>
        <end position="127"/>
    </location>
</feature>
<dbReference type="PANTHER" id="PTHR30193:SF37">
    <property type="entry name" value="INNER MEMBRANE ABC TRANSPORTER PERMEASE PROTEIN YCJO"/>
    <property type="match status" value="1"/>
</dbReference>
<feature type="transmembrane region" description="Helical" evidence="7">
    <location>
        <begin position="73"/>
        <end position="95"/>
    </location>
</feature>
<keyword evidence="6 7" id="KW-0472">Membrane</keyword>
<dbReference type="GO" id="GO:0005886">
    <property type="term" value="C:plasma membrane"/>
    <property type="evidence" value="ECO:0007669"/>
    <property type="project" value="UniProtKB-SubCell"/>
</dbReference>
<evidence type="ECO:0000256" key="5">
    <source>
        <dbReference type="ARBA" id="ARBA00022989"/>
    </source>
</evidence>
<evidence type="ECO:0000259" key="8">
    <source>
        <dbReference type="PROSITE" id="PS50928"/>
    </source>
</evidence>
<dbReference type="CDD" id="cd06261">
    <property type="entry name" value="TM_PBP2"/>
    <property type="match status" value="1"/>
</dbReference>
<keyword evidence="2 7" id="KW-0813">Transport</keyword>
<evidence type="ECO:0000256" key="4">
    <source>
        <dbReference type="ARBA" id="ARBA00022692"/>
    </source>
</evidence>
<feature type="transmembrane region" description="Helical" evidence="7">
    <location>
        <begin position="157"/>
        <end position="182"/>
    </location>
</feature>
<evidence type="ECO:0000256" key="2">
    <source>
        <dbReference type="ARBA" id="ARBA00022448"/>
    </source>
</evidence>
<dbReference type="InterPro" id="IPR000515">
    <property type="entry name" value="MetI-like"/>
</dbReference>
<dbReference type="PROSITE" id="PS50928">
    <property type="entry name" value="ABC_TM1"/>
    <property type="match status" value="1"/>
</dbReference>
<dbReference type="AlphaFoldDB" id="A0A4P6LWK6"/>
<reference evidence="9 11" key="1">
    <citation type="submission" date="2019-01" db="EMBL/GenBank/DDBJ databases">
        <title>PMF-metabolizing Aryl O-demethylase.</title>
        <authorList>
            <person name="Kim M."/>
        </authorList>
    </citation>
    <scope>NUCLEOTIDE SEQUENCE [LARGE SCALE GENOMIC DNA]</scope>
    <source>
        <strain evidence="9 11">PMF1</strain>
    </source>
</reference>
<accession>A0A4P6LWK6</accession>
<dbReference type="InterPro" id="IPR051393">
    <property type="entry name" value="ABC_transporter_permease"/>
</dbReference>
<keyword evidence="4 7" id="KW-0812">Transmembrane</keyword>
<proteinExistence type="inferred from homology"/>
<evidence type="ECO:0000313" key="9">
    <source>
        <dbReference type="EMBL" id="QBE96914.1"/>
    </source>
</evidence>
<dbReference type="Gene3D" id="1.10.3720.10">
    <property type="entry name" value="MetI-like"/>
    <property type="match status" value="1"/>
</dbReference>
<dbReference type="RefSeq" id="WP_018593749.1">
    <property type="nucleotide sequence ID" value="NZ_AP031416.1"/>
</dbReference>
<evidence type="ECO:0000256" key="6">
    <source>
        <dbReference type="ARBA" id="ARBA00023136"/>
    </source>
</evidence>
<comment type="subcellular location">
    <subcellularLocation>
        <location evidence="1 7">Cell membrane</location>
        <topology evidence="1 7">Multi-pass membrane protein</topology>
    </subcellularLocation>
</comment>
<feature type="transmembrane region" description="Helical" evidence="7">
    <location>
        <begin position="268"/>
        <end position="287"/>
    </location>
</feature>
<dbReference type="Pfam" id="PF00528">
    <property type="entry name" value="BPD_transp_1"/>
    <property type="match status" value="1"/>
</dbReference>
<keyword evidence="3" id="KW-1003">Cell membrane</keyword>
<evidence type="ECO:0000313" key="12">
    <source>
        <dbReference type="Proteomes" id="UP000515789"/>
    </source>
</evidence>
<gene>
    <name evidence="9" type="primary">araP_12</name>
    <name evidence="10" type="ORF">E5259_20840</name>
    <name evidence="9" type="ORF">PMF13cell1_02461</name>
</gene>
<feature type="transmembrane region" description="Helical" evidence="7">
    <location>
        <begin position="12"/>
        <end position="39"/>
    </location>
</feature>
<dbReference type="EMBL" id="CP035945">
    <property type="protein sequence ID" value="QBE96914.1"/>
    <property type="molecule type" value="Genomic_DNA"/>
</dbReference>
<evidence type="ECO:0000313" key="11">
    <source>
        <dbReference type="Proteomes" id="UP000289794"/>
    </source>
</evidence>
<evidence type="ECO:0000256" key="1">
    <source>
        <dbReference type="ARBA" id="ARBA00004651"/>
    </source>
</evidence>
<dbReference type="KEGG" id="bpro:PMF13cell1_02461"/>
<dbReference type="GeneID" id="75054769"/>
<feature type="domain" description="ABC transmembrane type-1" evidence="8">
    <location>
        <begin position="70"/>
        <end position="283"/>
    </location>
</feature>
<evidence type="ECO:0000256" key="7">
    <source>
        <dbReference type="RuleBase" id="RU363032"/>
    </source>
</evidence>
<dbReference type="GO" id="GO:0055085">
    <property type="term" value="P:transmembrane transport"/>
    <property type="evidence" value="ECO:0007669"/>
    <property type="project" value="InterPro"/>
</dbReference>